<dbReference type="Proteomes" id="UP000076871">
    <property type="component" value="Unassembled WGS sequence"/>
</dbReference>
<dbReference type="Gene3D" id="2.40.37.20">
    <property type="entry name" value="D-serine dehydratase-like domain"/>
    <property type="match status" value="1"/>
</dbReference>
<evidence type="ECO:0000256" key="10">
    <source>
        <dbReference type="ARBA" id="ARBA00055764"/>
    </source>
</evidence>
<dbReference type="InterPro" id="IPR001608">
    <property type="entry name" value="Ala_racemase_N"/>
</dbReference>
<accession>A0A165CED2</accession>
<dbReference type="OrthoDB" id="20198at2759"/>
<keyword evidence="5" id="KW-0479">Metal-binding</keyword>
<evidence type="ECO:0000256" key="4">
    <source>
        <dbReference type="ARBA" id="ARBA00022575"/>
    </source>
</evidence>
<keyword evidence="4" id="KW-0216">Detoxification</keyword>
<dbReference type="InParanoid" id="A0A165CED2"/>
<dbReference type="Gene3D" id="3.20.20.10">
    <property type="entry name" value="Alanine racemase"/>
    <property type="match status" value="1"/>
</dbReference>
<evidence type="ECO:0000256" key="13">
    <source>
        <dbReference type="ARBA" id="ARBA00075219"/>
    </source>
</evidence>
<comment type="cofactor">
    <cofactor evidence="2">
        <name>Zn(2+)</name>
        <dbReference type="ChEBI" id="CHEBI:29105"/>
    </cofactor>
</comment>
<evidence type="ECO:0000256" key="12">
    <source>
        <dbReference type="ARBA" id="ARBA00069616"/>
    </source>
</evidence>
<dbReference type="InterPro" id="IPR029066">
    <property type="entry name" value="PLP-binding_barrel"/>
</dbReference>
<evidence type="ECO:0000256" key="1">
    <source>
        <dbReference type="ARBA" id="ARBA00001933"/>
    </source>
</evidence>
<organism evidence="15 16">
    <name type="scientific">Laetiporus sulphureus 93-53</name>
    <dbReference type="NCBI Taxonomy" id="1314785"/>
    <lineage>
        <taxon>Eukaryota</taxon>
        <taxon>Fungi</taxon>
        <taxon>Dikarya</taxon>
        <taxon>Basidiomycota</taxon>
        <taxon>Agaricomycotina</taxon>
        <taxon>Agaricomycetes</taxon>
        <taxon>Polyporales</taxon>
        <taxon>Laetiporus</taxon>
    </lineage>
</organism>
<dbReference type="InterPro" id="IPR042208">
    <property type="entry name" value="D-ser_dehydrat-like_sf"/>
</dbReference>
<dbReference type="GO" id="GO:0036088">
    <property type="term" value="P:D-serine catabolic process"/>
    <property type="evidence" value="ECO:0007669"/>
    <property type="project" value="TreeGrafter"/>
</dbReference>
<dbReference type="STRING" id="1314785.A0A165CED2"/>
<evidence type="ECO:0000256" key="9">
    <source>
        <dbReference type="ARBA" id="ARBA00051198"/>
    </source>
</evidence>
<gene>
    <name evidence="15" type="ORF">LAESUDRAFT_661382</name>
</gene>
<evidence type="ECO:0000313" key="15">
    <source>
        <dbReference type="EMBL" id="KZT02661.1"/>
    </source>
</evidence>
<comment type="function">
    <text evidence="10">Catalyzes the conversion of D-serine to pyruvate and ammonia. May play a role in D-serine detoxification.</text>
</comment>
<dbReference type="GeneID" id="63821963"/>
<evidence type="ECO:0000256" key="11">
    <source>
        <dbReference type="ARBA" id="ARBA00066349"/>
    </source>
</evidence>
<dbReference type="PANTHER" id="PTHR28004:SF2">
    <property type="entry name" value="D-SERINE DEHYDRATASE"/>
    <property type="match status" value="1"/>
</dbReference>
<dbReference type="PANTHER" id="PTHR28004">
    <property type="entry name" value="ZGC:162816-RELATED"/>
    <property type="match status" value="1"/>
</dbReference>
<dbReference type="AlphaFoldDB" id="A0A165CED2"/>
<proteinExistence type="inferred from homology"/>
<keyword evidence="16" id="KW-1185">Reference proteome</keyword>
<dbReference type="Pfam" id="PF01168">
    <property type="entry name" value="Ala_racemase_N"/>
    <property type="match status" value="1"/>
</dbReference>
<evidence type="ECO:0000256" key="2">
    <source>
        <dbReference type="ARBA" id="ARBA00001947"/>
    </source>
</evidence>
<dbReference type="SUPFAM" id="SSF51419">
    <property type="entry name" value="PLP-binding barrel"/>
    <property type="match status" value="1"/>
</dbReference>
<evidence type="ECO:0000313" key="16">
    <source>
        <dbReference type="Proteomes" id="UP000076871"/>
    </source>
</evidence>
<dbReference type="GO" id="GO:0008721">
    <property type="term" value="F:D-serine ammonia-lyase activity"/>
    <property type="evidence" value="ECO:0007669"/>
    <property type="project" value="UniProtKB-EC"/>
</dbReference>
<dbReference type="InterPro" id="IPR051466">
    <property type="entry name" value="D-amino_acid_metab_enzyme"/>
</dbReference>
<keyword evidence="6" id="KW-0862">Zinc</keyword>
<keyword evidence="7" id="KW-0663">Pyridoxal phosphate</keyword>
<protein>
    <recommendedName>
        <fullName evidence="12">D-serine dehydratase</fullName>
        <ecNumber evidence="11">4.3.1.18</ecNumber>
    </recommendedName>
    <alternativeName>
        <fullName evidence="13">D-serine deaminase</fullName>
    </alternativeName>
</protein>
<comment type="similarity">
    <text evidence="3">Belongs to the DSD1 family.</text>
</comment>
<dbReference type="RefSeq" id="XP_040760401.1">
    <property type="nucleotide sequence ID" value="XM_040904933.1"/>
</dbReference>
<name>A0A165CED2_9APHY</name>
<keyword evidence="8" id="KW-0456">Lyase</keyword>
<dbReference type="Pfam" id="PF14031">
    <property type="entry name" value="D-ser_dehydrat"/>
    <property type="match status" value="1"/>
</dbReference>
<feature type="domain" description="D-serine dehydratase-like" evidence="14">
    <location>
        <begin position="334"/>
        <end position="438"/>
    </location>
</feature>
<dbReference type="EC" id="4.3.1.18" evidence="11"/>
<evidence type="ECO:0000256" key="8">
    <source>
        <dbReference type="ARBA" id="ARBA00023239"/>
    </source>
</evidence>
<dbReference type="FunFam" id="3.20.20.10:FF:000016">
    <property type="entry name" value="D-serine dehydratase"/>
    <property type="match status" value="1"/>
</dbReference>
<evidence type="ECO:0000256" key="6">
    <source>
        <dbReference type="ARBA" id="ARBA00022833"/>
    </source>
</evidence>
<dbReference type="InterPro" id="IPR026956">
    <property type="entry name" value="D-ser_dehydrat-like_dom"/>
</dbReference>
<dbReference type="GO" id="GO:0046872">
    <property type="term" value="F:metal ion binding"/>
    <property type="evidence" value="ECO:0007669"/>
    <property type="project" value="UniProtKB-KW"/>
</dbReference>
<evidence type="ECO:0000256" key="5">
    <source>
        <dbReference type="ARBA" id="ARBA00022723"/>
    </source>
</evidence>
<evidence type="ECO:0000256" key="7">
    <source>
        <dbReference type="ARBA" id="ARBA00022898"/>
    </source>
</evidence>
<comment type="cofactor">
    <cofactor evidence="1">
        <name>pyridoxal 5'-phosphate</name>
        <dbReference type="ChEBI" id="CHEBI:597326"/>
    </cofactor>
</comment>
<comment type="catalytic activity">
    <reaction evidence="9">
        <text>D-serine = pyruvate + NH4(+)</text>
        <dbReference type="Rhea" id="RHEA:13977"/>
        <dbReference type="ChEBI" id="CHEBI:15361"/>
        <dbReference type="ChEBI" id="CHEBI:28938"/>
        <dbReference type="ChEBI" id="CHEBI:35247"/>
        <dbReference type="EC" id="4.3.1.18"/>
    </reaction>
    <physiologicalReaction direction="left-to-right" evidence="9">
        <dbReference type="Rhea" id="RHEA:13978"/>
    </physiologicalReaction>
</comment>
<sequence>MSGLTIQTKTPFHISAKPEKQELVDEYRGKALNAIRTPAVVIDRALFAKNCALMHENAKQWGASFRAHVKSHKTSEGIRLQLVSDAGQTHAIVVSTVMEACEVIRDGLVADGTVKDILYGLPVALNKVQDLSSLWEEIAAFDANLRILIDNPAQVKFLEAFERSRTNPRRWSVFIKIDCGQKRAGLDPRSPLFGHLLQTVFESPVISLYGFYTHGGHSYRSTSMPEAAFYLSEELNAVNTAAGLALSVMTTIPRARSHHEPFVLAIGSTPTAHAATAETRQQLEAHLNGRLEIHAGKFIPMVETRTQDNVLAGNYPLLDLQQLHTGLVEMNRVAQRVLTTVISYYPGRGDGGSDEALCDAGAIAMSKDTGPQEGFGQVVTRPWRLSRISQEHGVLTQRRSELTGADAVDRLRVGEMVQIVGQHACLILAAYPWYYVVDSSMPSRGDIVEDVWVPWKGW</sequence>
<dbReference type="SMART" id="SM01119">
    <property type="entry name" value="D-ser_dehydrat"/>
    <property type="match status" value="1"/>
</dbReference>
<evidence type="ECO:0000256" key="3">
    <source>
        <dbReference type="ARBA" id="ARBA00005323"/>
    </source>
</evidence>
<dbReference type="EMBL" id="KV427650">
    <property type="protein sequence ID" value="KZT02661.1"/>
    <property type="molecule type" value="Genomic_DNA"/>
</dbReference>
<dbReference type="FunCoup" id="A0A165CED2">
    <property type="interactions" value="31"/>
</dbReference>
<dbReference type="GO" id="GO:0009636">
    <property type="term" value="P:response to toxic substance"/>
    <property type="evidence" value="ECO:0007669"/>
    <property type="project" value="UniProtKB-KW"/>
</dbReference>
<evidence type="ECO:0000259" key="14">
    <source>
        <dbReference type="SMART" id="SM01119"/>
    </source>
</evidence>
<reference evidence="15 16" key="1">
    <citation type="journal article" date="2016" name="Mol. Biol. Evol.">
        <title>Comparative Genomics of Early-Diverging Mushroom-Forming Fungi Provides Insights into the Origins of Lignocellulose Decay Capabilities.</title>
        <authorList>
            <person name="Nagy L.G."/>
            <person name="Riley R."/>
            <person name="Tritt A."/>
            <person name="Adam C."/>
            <person name="Daum C."/>
            <person name="Floudas D."/>
            <person name="Sun H."/>
            <person name="Yadav J.S."/>
            <person name="Pangilinan J."/>
            <person name="Larsson K.H."/>
            <person name="Matsuura K."/>
            <person name="Barry K."/>
            <person name="Labutti K."/>
            <person name="Kuo R."/>
            <person name="Ohm R.A."/>
            <person name="Bhattacharya S.S."/>
            <person name="Shirouzu T."/>
            <person name="Yoshinaga Y."/>
            <person name="Martin F.M."/>
            <person name="Grigoriev I.V."/>
            <person name="Hibbett D.S."/>
        </authorList>
    </citation>
    <scope>NUCLEOTIDE SEQUENCE [LARGE SCALE GENOMIC DNA]</scope>
    <source>
        <strain evidence="15 16">93-53</strain>
    </source>
</reference>